<dbReference type="Gene3D" id="3.30.1490.430">
    <property type="match status" value="1"/>
</dbReference>
<protein>
    <recommendedName>
        <fullName evidence="10">mRNA-capping enzyme</fullName>
    </recommendedName>
    <domain>
        <recommendedName>
            <fullName evidence="10">mRNA 5'-triphosphate monophosphatase</fullName>
            <ecNumber evidence="10">3.6.1.74</ecNumber>
        </recommendedName>
        <alternativeName>
            <fullName evidence="10">mRNA 5'-phosphatase</fullName>
        </alternativeName>
    </domain>
    <domain>
        <recommendedName>
            <fullName evidence="10">mRNA guanylyltransferase</fullName>
            <ecNumber evidence="10">2.7.7.50</ecNumber>
        </recommendedName>
        <alternativeName>
            <fullName evidence="10">GTP--RNA guanylyltransferase</fullName>
            <shortName evidence="10">GTase</shortName>
        </alternativeName>
    </domain>
</protein>
<dbReference type="PIRSF" id="PIRSF036958">
    <property type="entry name" value="mRNA_capping_HCE"/>
    <property type="match status" value="1"/>
</dbReference>
<dbReference type="Pfam" id="PF03919">
    <property type="entry name" value="mRNA_cap_C"/>
    <property type="match status" value="1"/>
</dbReference>
<evidence type="ECO:0000256" key="1">
    <source>
        <dbReference type="ARBA" id="ARBA00004123"/>
    </source>
</evidence>
<comment type="catalytic activity">
    <reaction evidence="9">
        <text>a 5'-end diphospho-ribonucleoside in mRNA + GTP + H(+) = a 5'-end (5'-triphosphoguanosine)-ribonucleoside in mRNA + diphosphate</text>
        <dbReference type="Rhea" id="RHEA:67012"/>
        <dbReference type="Rhea" id="RHEA-COMP:17165"/>
        <dbReference type="Rhea" id="RHEA-COMP:17166"/>
        <dbReference type="ChEBI" id="CHEBI:15378"/>
        <dbReference type="ChEBI" id="CHEBI:33019"/>
        <dbReference type="ChEBI" id="CHEBI:37565"/>
        <dbReference type="ChEBI" id="CHEBI:167616"/>
        <dbReference type="ChEBI" id="CHEBI:167617"/>
        <dbReference type="EC" id="2.7.7.50"/>
    </reaction>
    <physiologicalReaction direction="left-to-right" evidence="9">
        <dbReference type="Rhea" id="RHEA:67013"/>
    </physiologicalReaction>
</comment>
<dbReference type="EC" id="2.7.7.50" evidence="10"/>
<feature type="binding site" evidence="13">
    <location>
        <begin position="484"/>
        <end position="486"/>
    </location>
    <ligand>
        <name>GTP</name>
        <dbReference type="ChEBI" id="CHEBI:37565"/>
    </ligand>
</feature>
<dbReference type="SUPFAM" id="SSF52799">
    <property type="entry name" value="(Phosphotyrosine protein) phosphatases II"/>
    <property type="match status" value="1"/>
</dbReference>
<dbReference type="InterPro" id="IPR000387">
    <property type="entry name" value="Tyr_Pase_dom"/>
</dbReference>
<feature type="compositionally biased region" description="Low complexity" evidence="14">
    <location>
        <begin position="219"/>
        <end position="229"/>
    </location>
</feature>
<dbReference type="GO" id="GO:0004651">
    <property type="term" value="F:polynucleotide 5'-phosphatase activity"/>
    <property type="evidence" value="ECO:0007669"/>
    <property type="project" value="UniProtKB-UniRule"/>
</dbReference>
<dbReference type="GO" id="GO:0006370">
    <property type="term" value="P:7-methylguanosine mRNA capping"/>
    <property type="evidence" value="ECO:0007669"/>
    <property type="project" value="UniProtKB-UniRule"/>
</dbReference>
<dbReference type="OrthoDB" id="200924at2759"/>
<feature type="active site" description="N6-GMP-lysine intermediate" evidence="12">
    <location>
        <position position="317"/>
    </location>
</feature>
<keyword evidence="4 10" id="KW-0548">Nucleotidyltransferase</keyword>
<keyword evidence="6 10" id="KW-0506">mRNA capping</keyword>
<dbReference type="InterPro" id="IPR017074">
    <property type="entry name" value="mRNA_cap_enz_bifunc"/>
</dbReference>
<accession>A0A267H6B6</accession>
<evidence type="ECO:0000256" key="3">
    <source>
        <dbReference type="ARBA" id="ARBA00022679"/>
    </source>
</evidence>
<keyword evidence="2 10" id="KW-0507">mRNA processing</keyword>
<dbReference type="FunFam" id="3.90.190.10:FF:000040">
    <property type="entry name" value="mRNA-capping enzyme"/>
    <property type="match status" value="1"/>
</dbReference>
<dbReference type="EC" id="3.6.1.74" evidence="10"/>
<keyword evidence="3 10" id="KW-0808">Transferase</keyword>
<feature type="domain" description="Tyrosine specific protein phosphatases" evidence="15">
    <location>
        <begin position="102"/>
        <end position="169"/>
    </location>
</feature>
<keyword evidence="5 10" id="KW-0547">Nucleotide-binding</keyword>
<dbReference type="STRING" id="282301.A0A267H6B6"/>
<evidence type="ECO:0000256" key="6">
    <source>
        <dbReference type="ARBA" id="ARBA00023042"/>
    </source>
</evidence>
<evidence type="ECO:0000313" key="16">
    <source>
        <dbReference type="EMBL" id="PAA93830.1"/>
    </source>
</evidence>
<name>A0A267H6B6_9PLAT</name>
<dbReference type="GO" id="GO:0140818">
    <property type="term" value="F:mRNA 5'-triphosphate monophosphatase activity"/>
    <property type="evidence" value="ECO:0007669"/>
    <property type="project" value="UniProtKB-EC"/>
</dbReference>
<keyword evidence="10" id="KW-0378">Hydrolase</keyword>
<dbReference type="PROSITE" id="PS50056">
    <property type="entry name" value="TYR_PHOSPHATASE_2"/>
    <property type="match status" value="1"/>
</dbReference>
<proteinExistence type="inferred from homology"/>
<evidence type="ECO:0000256" key="12">
    <source>
        <dbReference type="PIRSR" id="PIRSR036958-2"/>
    </source>
</evidence>
<dbReference type="InterPro" id="IPR001339">
    <property type="entry name" value="mRNA_cap_enzyme_adenylation"/>
</dbReference>
<comment type="subcellular location">
    <subcellularLocation>
        <location evidence="1 10">Nucleus</location>
    </subcellularLocation>
</comment>
<comment type="similarity">
    <text evidence="10">In the N-terminal section; belongs to the non-receptor class of the protein-tyrosine phosphatase family.</text>
</comment>
<evidence type="ECO:0000259" key="15">
    <source>
        <dbReference type="PROSITE" id="PS50056"/>
    </source>
</evidence>
<dbReference type="AlphaFoldDB" id="A0A267H6B6"/>
<dbReference type="FunFam" id="3.30.470.30:FF:000040">
    <property type="entry name" value="mRNA-capping enzyme"/>
    <property type="match status" value="1"/>
</dbReference>
<dbReference type="Gene3D" id="3.30.470.30">
    <property type="entry name" value="DNA ligase/mRNA capping enzyme"/>
    <property type="match status" value="1"/>
</dbReference>
<dbReference type="GO" id="GO:0005525">
    <property type="term" value="F:GTP binding"/>
    <property type="evidence" value="ECO:0007669"/>
    <property type="project" value="UniProtKB-UniRule"/>
</dbReference>
<dbReference type="SUPFAM" id="SSF50249">
    <property type="entry name" value="Nucleic acid-binding proteins"/>
    <property type="match status" value="1"/>
</dbReference>
<dbReference type="Gene3D" id="3.90.190.10">
    <property type="entry name" value="Protein tyrosine phosphatase superfamily"/>
    <property type="match status" value="1"/>
</dbReference>
<dbReference type="GO" id="GO:0005634">
    <property type="term" value="C:nucleus"/>
    <property type="evidence" value="ECO:0007669"/>
    <property type="project" value="UniProtKB-SubCell"/>
</dbReference>
<evidence type="ECO:0000256" key="9">
    <source>
        <dbReference type="ARBA" id="ARBA00044624"/>
    </source>
</evidence>
<feature type="region of interest" description="Disordered" evidence="14">
    <location>
        <begin position="186"/>
        <end position="243"/>
    </location>
</feature>
<dbReference type="InterPro" id="IPR016130">
    <property type="entry name" value="Tyr_Pase_AS"/>
</dbReference>
<feature type="binding site" evidence="13">
    <location>
        <position position="322"/>
    </location>
    <ligand>
        <name>GTP</name>
        <dbReference type="ChEBI" id="CHEBI:37565"/>
    </ligand>
</feature>
<reference evidence="16 17" key="1">
    <citation type="submission" date="2017-06" db="EMBL/GenBank/DDBJ databases">
        <title>A platform for efficient transgenesis in Macrostomum lignano, a flatworm model organism for stem cell research.</title>
        <authorList>
            <person name="Berezikov E."/>
        </authorList>
    </citation>
    <scope>NUCLEOTIDE SEQUENCE [LARGE SCALE GENOMIC DNA]</scope>
    <source>
        <strain evidence="16">DV1</strain>
        <tissue evidence="16">Whole organism</tissue>
    </source>
</reference>
<dbReference type="GO" id="GO:0004484">
    <property type="term" value="F:mRNA guanylyltransferase activity"/>
    <property type="evidence" value="ECO:0007669"/>
    <property type="project" value="UniProtKB-UniRule"/>
</dbReference>
<evidence type="ECO:0000256" key="10">
    <source>
        <dbReference type="PIRNR" id="PIRNR036958"/>
    </source>
</evidence>
<dbReference type="GO" id="GO:0005524">
    <property type="term" value="F:ATP binding"/>
    <property type="evidence" value="ECO:0007669"/>
    <property type="project" value="InterPro"/>
</dbReference>
<dbReference type="InterPro" id="IPR000340">
    <property type="entry name" value="Dual-sp_phosphatase_cat-dom"/>
</dbReference>
<evidence type="ECO:0000256" key="7">
    <source>
        <dbReference type="ARBA" id="ARBA00023134"/>
    </source>
</evidence>
<feature type="active site" description="Phosphocysteine intermediate" evidence="11">
    <location>
        <position position="124"/>
    </location>
</feature>
<keyword evidence="7 10" id="KW-0342">GTP-binding</keyword>
<evidence type="ECO:0000313" key="17">
    <source>
        <dbReference type="Proteomes" id="UP000215902"/>
    </source>
</evidence>
<evidence type="ECO:0000256" key="8">
    <source>
        <dbReference type="ARBA" id="ARBA00023242"/>
    </source>
</evidence>
<comment type="catalytic activity">
    <reaction evidence="10">
        <text>a 5'-end triphospho-ribonucleoside in mRNA + H2O = a 5'-end diphospho-ribonucleoside in mRNA + phosphate + H(+)</text>
        <dbReference type="Rhea" id="RHEA:67004"/>
        <dbReference type="Rhea" id="RHEA-COMP:17164"/>
        <dbReference type="Rhea" id="RHEA-COMP:17165"/>
        <dbReference type="ChEBI" id="CHEBI:15377"/>
        <dbReference type="ChEBI" id="CHEBI:15378"/>
        <dbReference type="ChEBI" id="CHEBI:43474"/>
        <dbReference type="ChEBI" id="CHEBI:167616"/>
        <dbReference type="ChEBI" id="CHEBI:167618"/>
        <dbReference type="EC" id="3.6.1.74"/>
    </reaction>
</comment>
<feature type="binding site" evidence="13">
    <location>
        <position position="338"/>
    </location>
    <ligand>
        <name>GTP</name>
        <dbReference type="ChEBI" id="CHEBI:37565"/>
    </ligand>
</feature>
<feature type="binding site" evidence="13">
    <location>
        <begin position="366"/>
        <end position="368"/>
    </location>
    <ligand>
        <name>GTP</name>
        <dbReference type="ChEBI" id="CHEBI:37565"/>
    </ligand>
</feature>
<comment type="caution">
    <text evidence="16">The sequence shown here is derived from an EMBL/GenBank/DDBJ whole genome shotgun (WGS) entry which is preliminary data.</text>
</comment>
<comment type="function">
    <text evidence="10">Bifunctional mRNA-capping enzyme exhibiting RNA 5'-triphosphate monophosphatase activity in the N-terminal part and mRNA guanylyltransferase activity in the C-terminal part. Catalyzes the first two steps of cap formation: by removing the gamma-phosphate from the 5'-triphosphate end of nascent mRNA to yield a diphosphate end, and by transferring the GMP moiety of GTP to the 5'-diphosphate terminus of RNA via a covalent enzyme-GMP reaction intermediate.</text>
</comment>
<sequence length="616" mass="69569">MEPPSRWLKCPRKGTLVNDLFLPCKTPLDAKFDKEVPLQYRFDLFMLFSSMAQYQCKIGMLIDLTNTDRFYDKALVEDQFRCKYVKLHCKGHGQTPTADQVGLFINCVNNFRRQYPLEKIAVHCTHGYNRTGFMIISYLVTEFDWSCELAVQAFAEARPPGIYKQDYLEEIWNRFDDAKECPAAPPLPDWCWDEDEKDDDNQPTDGAAAGGALDDEDAVVPAAKASAAAGRKRPSKDSAAASKAKAGRMGAIKISQFMSGVEGVQQVLDSEVVSRVREIVRRACGFEGGRFPGCQPVSMDANNLQLLQQKDYRVSWKADGFRYMMAVLGRGEVYAIDRDNSVFLVPNLEFPSRKDPSKHVADTVLDGEMVIDTVQGAAIPRYLIYDAVQFESQPVGRCPFARRLQCIELELIGPRNAMKQRLGPQLPKEPFSVRLKGFYGLDACVKLLSQEFTESLGHETDGLIFQPAGPSDIYTGGSLATLMKWKPPELNTVDFKLQWIRRKEPGCLEEHFGDLYAGGSDVSMGRIRMTKKDATKYDGKIVECRFDSQMRTWVILKERVDKSFPNKIDTVNAVIASILNPVTKERLLEFVDNALIARERSRDRQLMPPPRPMTVR</sequence>
<dbReference type="Pfam" id="PF00782">
    <property type="entry name" value="DSPc"/>
    <property type="match status" value="1"/>
</dbReference>
<keyword evidence="17" id="KW-1185">Reference proteome</keyword>
<dbReference type="InterPro" id="IPR051029">
    <property type="entry name" value="mRNA_Capping_Enz/RNA_Phosphat"/>
</dbReference>
<keyword evidence="8 10" id="KW-0539">Nucleus</keyword>
<gene>
    <name evidence="16" type="ORF">BOX15_Mlig010591g4</name>
</gene>
<evidence type="ECO:0000256" key="13">
    <source>
        <dbReference type="PIRSR" id="PIRSR036958-3"/>
    </source>
</evidence>
<dbReference type="CDD" id="cd07895">
    <property type="entry name" value="Adenylation_mRNA_capping"/>
    <property type="match status" value="1"/>
</dbReference>
<evidence type="ECO:0000256" key="11">
    <source>
        <dbReference type="PIRSR" id="PIRSR036958-1"/>
    </source>
</evidence>
<dbReference type="PANTHER" id="PTHR10367:SF17">
    <property type="entry name" value="MRNA-CAPPING ENZYME"/>
    <property type="match status" value="1"/>
</dbReference>
<evidence type="ECO:0000256" key="5">
    <source>
        <dbReference type="ARBA" id="ARBA00022741"/>
    </source>
</evidence>
<dbReference type="PROSITE" id="PS00383">
    <property type="entry name" value="TYR_PHOSPHATASE_1"/>
    <property type="match status" value="1"/>
</dbReference>
<evidence type="ECO:0000256" key="4">
    <source>
        <dbReference type="ARBA" id="ARBA00022695"/>
    </source>
</evidence>
<dbReference type="InterPro" id="IPR012340">
    <property type="entry name" value="NA-bd_OB-fold"/>
</dbReference>
<dbReference type="SUPFAM" id="SSF56091">
    <property type="entry name" value="DNA ligase/mRNA capping enzyme, catalytic domain"/>
    <property type="match status" value="1"/>
</dbReference>
<dbReference type="Gene3D" id="2.40.50.140">
    <property type="entry name" value="Nucleic acid-binding proteins"/>
    <property type="match status" value="1"/>
</dbReference>
<dbReference type="Proteomes" id="UP000215902">
    <property type="component" value="Unassembled WGS sequence"/>
</dbReference>
<dbReference type="InterPro" id="IPR013846">
    <property type="entry name" value="mRNA_cap_enzyme_C"/>
</dbReference>
<evidence type="ECO:0000256" key="2">
    <source>
        <dbReference type="ARBA" id="ARBA00022664"/>
    </source>
</evidence>
<dbReference type="InterPro" id="IPR029021">
    <property type="entry name" value="Prot-tyrosine_phosphatase-like"/>
</dbReference>
<dbReference type="GO" id="GO:0004721">
    <property type="term" value="F:phosphoprotein phosphatase activity"/>
    <property type="evidence" value="ECO:0007669"/>
    <property type="project" value="UniProtKB-UniRule"/>
</dbReference>
<feature type="compositionally biased region" description="Acidic residues" evidence="14">
    <location>
        <begin position="191"/>
        <end position="202"/>
    </location>
</feature>
<organism evidence="16 17">
    <name type="scientific">Macrostomum lignano</name>
    <dbReference type="NCBI Taxonomy" id="282301"/>
    <lineage>
        <taxon>Eukaryota</taxon>
        <taxon>Metazoa</taxon>
        <taxon>Spiralia</taxon>
        <taxon>Lophotrochozoa</taxon>
        <taxon>Platyhelminthes</taxon>
        <taxon>Rhabditophora</taxon>
        <taxon>Macrostomorpha</taxon>
        <taxon>Macrostomida</taxon>
        <taxon>Macrostomidae</taxon>
        <taxon>Macrostomum</taxon>
    </lineage>
</organism>
<dbReference type="PANTHER" id="PTHR10367">
    <property type="entry name" value="MRNA-CAPPING ENZYME"/>
    <property type="match status" value="1"/>
</dbReference>
<dbReference type="Pfam" id="PF01331">
    <property type="entry name" value="mRNA_cap_enzyme"/>
    <property type="match status" value="1"/>
</dbReference>
<dbReference type="EMBL" id="NIVC01000020">
    <property type="protein sequence ID" value="PAA93830.1"/>
    <property type="molecule type" value="Genomic_DNA"/>
</dbReference>
<comment type="similarity">
    <text evidence="10">In the C-terminal section; belongs to the eukaryotic GTase family.</text>
</comment>
<evidence type="ECO:0000256" key="14">
    <source>
        <dbReference type="SAM" id="MobiDB-lite"/>
    </source>
</evidence>